<feature type="region of interest" description="Disordered" evidence="1">
    <location>
        <begin position="1"/>
        <end position="39"/>
    </location>
</feature>
<name>A0A814NQA6_9BILA</name>
<keyword evidence="3" id="KW-1185">Reference proteome</keyword>
<evidence type="ECO:0000313" key="3">
    <source>
        <dbReference type="Proteomes" id="UP000663879"/>
    </source>
</evidence>
<proteinExistence type="predicted"/>
<gene>
    <name evidence="2" type="ORF">OXX778_LOCUS20836</name>
</gene>
<feature type="compositionally biased region" description="Basic and acidic residues" evidence="1">
    <location>
        <begin position="19"/>
        <end position="29"/>
    </location>
</feature>
<organism evidence="2 3">
    <name type="scientific">Brachionus calyciflorus</name>
    <dbReference type="NCBI Taxonomy" id="104777"/>
    <lineage>
        <taxon>Eukaryota</taxon>
        <taxon>Metazoa</taxon>
        <taxon>Spiralia</taxon>
        <taxon>Gnathifera</taxon>
        <taxon>Rotifera</taxon>
        <taxon>Eurotatoria</taxon>
        <taxon>Monogononta</taxon>
        <taxon>Pseudotrocha</taxon>
        <taxon>Ploima</taxon>
        <taxon>Brachionidae</taxon>
        <taxon>Brachionus</taxon>
    </lineage>
</organism>
<comment type="caution">
    <text evidence="2">The sequence shown here is derived from an EMBL/GenBank/DDBJ whole genome shotgun (WGS) entry which is preliminary data.</text>
</comment>
<dbReference type="Proteomes" id="UP000663879">
    <property type="component" value="Unassembled WGS sequence"/>
</dbReference>
<feature type="non-terminal residue" evidence="2">
    <location>
        <position position="1"/>
    </location>
</feature>
<protein>
    <submittedName>
        <fullName evidence="2">Uncharacterized protein</fullName>
    </submittedName>
</protein>
<accession>A0A814NQA6</accession>
<evidence type="ECO:0000256" key="1">
    <source>
        <dbReference type="SAM" id="MobiDB-lite"/>
    </source>
</evidence>
<feature type="compositionally biased region" description="Polar residues" evidence="1">
    <location>
        <begin position="1"/>
        <end position="17"/>
    </location>
</feature>
<sequence>VNPDQSVSIDQTNTISMDRSYRSSHRDTESENLLENNSL</sequence>
<reference evidence="2" key="1">
    <citation type="submission" date="2021-02" db="EMBL/GenBank/DDBJ databases">
        <authorList>
            <person name="Nowell W R."/>
        </authorList>
    </citation>
    <scope>NUCLEOTIDE SEQUENCE</scope>
    <source>
        <strain evidence="2">Ploen Becks lab</strain>
    </source>
</reference>
<dbReference type="AlphaFoldDB" id="A0A814NQA6"/>
<dbReference type="EMBL" id="CAJNOC010007229">
    <property type="protein sequence ID" value="CAF1094506.1"/>
    <property type="molecule type" value="Genomic_DNA"/>
</dbReference>
<evidence type="ECO:0000313" key="2">
    <source>
        <dbReference type="EMBL" id="CAF1094506.1"/>
    </source>
</evidence>